<evidence type="ECO:0000313" key="12">
    <source>
        <dbReference type="Proteomes" id="UP000243350"/>
    </source>
</evidence>
<evidence type="ECO:0000313" key="7">
    <source>
        <dbReference type="EMBL" id="PTE73613.1"/>
    </source>
</evidence>
<dbReference type="GeneID" id="48887436"/>
<dbReference type="Pfam" id="PF03899">
    <property type="entry name" value="ATP-synt_I"/>
    <property type="match status" value="1"/>
</dbReference>
<dbReference type="Proteomes" id="UP000243350">
    <property type="component" value="Unassembled WGS sequence"/>
</dbReference>
<name>A0A2K4DPS3_9STAP</name>
<comment type="caution">
    <text evidence="9">The sequence shown here is derived from an EMBL/GenBank/DDBJ whole genome shotgun (WGS) entry which is preliminary data.</text>
</comment>
<protein>
    <submittedName>
        <fullName evidence="9">Uncharacterized protein</fullName>
    </submittedName>
</protein>
<feature type="transmembrane region" description="Helical" evidence="6">
    <location>
        <begin position="35"/>
        <end position="55"/>
    </location>
</feature>
<dbReference type="Proteomes" id="UP000242547">
    <property type="component" value="Unassembled WGS sequence"/>
</dbReference>
<feature type="transmembrane region" description="Helical" evidence="6">
    <location>
        <begin position="93"/>
        <end position="113"/>
    </location>
</feature>
<dbReference type="AlphaFoldDB" id="A0A2K4DPS3"/>
<evidence type="ECO:0000256" key="3">
    <source>
        <dbReference type="ARBA" id="ARBA00022692"/>
    </source>
</evidence>
<dbReference type="OrthoDB" id="2418190at2"/>
<evidence type="ECO:0000313" key="11">
    <source>
        <dbReference type="Proteomes" id="UP000242547"/>
    </source>
</evidence>
<evidence type="ECO:0000256" key="2">
    <source>
        <dbReference type="ARBA" id="ARBA00022475"/>
    </source>
</evidence>
<comment type="subcellular location">
    <subcellularLocation>
        <location evidence="1">Cell membrane</location>
        <topology evidence="1">Multi-pass membrane protein</topology>
    </subcellularLocation>
</comment>
<reference evidence="9" key="2">
    <citation type="submission" date="2018-03" db="EMBL/GenBank/DDBJ databases">
        <authorList>
            <person name="Keele B.F."/>
        </authorList>
    </citation>
    <scope>NUCLEOTIDE SEQUENCE</scope>
    <source>
        <strain evidence="9">SNUC 4143</strain>
        <strain evidence="7">SNUC 761</strain>
    </source>
</reference>
<dbReference type="GO" id="GO:0005886">
    <property type="term" value="C:plasma membrane"/>
    <property type="evidence" value="ECO:0007669"/>
    <property type="project" value="UniProtKB-SubCell"/>
</dbReference>
<accession>A0A2K4DPS3</accession>
<keyword evidence="10" id="KW-1185">Reference proteome</keyword>
<dbReference type="EMBL" id="PYZH01000003">
    <property type="protein sequence ID" value="PTF16704.1"/>
    <property type="molecule type" value="Genomic_DNA"/>
</dbReference>
<evidence type="ECO:0000256" key="1">
    <source>
        <dbReference type="ARBA" id="ARBA00004651"/>
    </source>
</evidence>
<dbReference type="Proteomes" id="UP000242088">
    <property type="component" value="Unassembled WGS sequence"/>
</dbReference>
<organism evidence="9 12">
    <name type="scientific">Staphylococcus devriesei</name>
    <dbReference type="NCBI Taxonomy" id="586733"/>
    <lineage>
        <taxon>Bacteria</taxon>
        <taxon>Bacillati</taxon>
        <taxon>Bacillota</taxon>
        <taxon>Bacilli</taxon>
        <taxon>Bacillales</taxon>
        <taxon>Staphylococcaceae</taxon>
        <taxon>Staphylococcus</taxon>
    </lineage>
</organism>
<evidence type="ECO:0000313" key="9">
    <source>
        <dbReference type="EMBL" id="PTF16704.1"/>
    </source>
</evidence>
<gene>
    <name evidence="7" type="ORF">BUY44_05100</name>
    <name evidence="8" type="ORF">BUY47_08705</name>
    <name evidence="9" type="ORF">BUY48_00905</name>
</gene>
<evidence type="ECO:0000313" key="8">
    <source>
        <dbReference type="EMBL" id="PTF13514.1"/>
    </source>
</evidence>
<keyword evidence="3 6" id="KW-0812">Transmembrane</keyword>
<feature type="transmembrane region" description="Helical" evidence="6">
    <location>
        <begin position="12"/>
        <end position="29"/>
    </location>
</feature>
<keyword evidence="4 6" id="KW-1133">Transmembrane helix</keyword>
<dbReference type="EMBL" id="PYZI01000010">
    <property type="protein sequence ID" value="PTF13514.1"/>
    <property type="molecule type" value="Genomic_DNA"/>
</dbReference>
<feature type="transmembrane region" description="Helical" evidence="6">
    <location>
        <begin position="71"/>
        <end position="87"/>
    </location>
</feature>
<proteinExistence type="predicted"/>
<evidence type="ECO:0000256" key="6">
    <source>
        <dbReference type="SAM" id="Phobius"/>
    </source>
</evidence>
<dbReference type="EMBL" id="PYZL01000024">
    <property type="protein sequence ID" value="PTE73613.1"/>
    <property type="molecule type" value="Genomic_DNA"/>
</dbReference>
<evidence type="ECO:0000256" key="4">
    <source>
        <dbReference type="ARBA" id="ARBA00022989"/>
    </source>
</evidence>
<keyword evidence="2" id="KW-1003">Cell membrane</keyword>
<keyword evidence="5 6" id="KW-0472">Membrane</keyword>
<sequence length="116" mass="13577">MGRFSIIFKQFIQYYIYFIILLAVLYVIIPNPFILGLIIGSLGSLINTYIFELYLSRAKQPDNLHISTGNIWRYLVAIIACLIWFFFKDYVNIIGIIIGLMISYVIIIVRPLLHRE</sequence>
<evidence type="ECO:0000313" key="10">
    <source>
        <dbReference type="Proteomes" id="UP000242088"/>
    </source>
</evidence>
<dbReference type="InterPro" id="IPR005598">
    <property type="entry name" value="ATP_synth_I"/>
</dbReference>
<dbReference type="RefSeq" id="WP_103166213.1">
    <property type="nucleotide sequence ID" value="NZ_CP130489.1"/>
</dbReference>
<evidence type="ECO:0000256" key="5">
    <source>
        <dbReference type="ARBA" id="ARBA00023136"/>
    </source>
</evidence>
<reference evidence="8" key="3">
    <citation type="submission" date="2018-03" db="EMBL/GenBank/DDBJ databases">
        <authorList>
            <person name="Naushad S."/>
        </authorList>
    </citation>
    <scope>NUCLEOTIDE SEQUENCE</scope>
    <source>
        <strain evidence="8">SNUC 1409</strain>
    </source>
</reference>
<reference evidence="10 11" key="1">
    <citation type="journal article" date="2016" name="Front. Microbiol.">
        <title>Comprehensive Phylogenetic Analysis of Bovine Non-aureus Staphylococci Species Based on Whole-Genome Sequencing.</title>
        <authorList>
            <person name="Naushad S."/>
            <person name="Barkema H.W."/>
            <person name="Luby C."/>
            <person name="Condas L.A."/>
            <person name="Nobrega D.B."/>
            <person name="Carson D.A."/>
            <person name="De Buck J."/>
        </authorList>
    </citation>
    <scope>NUCLEOTIDE SEQUENCE [LARGE SCALE GENOMIC DNA]</scope>
    <source>
        <strain evidence="8 10">SNUC 1409</strain>
        <strain evidence="9 12">SNUC 4143</strain>
        <strain evidence="7 11">SNUC 761</strain>
    </source>
</reference>